<evidence type="ECO:0000313" key="3">
    <source>
        <dbReference type="Proteomes" id="UP000595446"/>
    </source>
</evidence>
<dbReference type="InterPro" id="IPR023606">
    <property type="entry name" value="CoA-Trfase_III_dom_1_sf"/>
</dbReference>
<dbReference type="Proteomes" id="UP000595446">
    <property type="component" value="Chromosome"/>
</dbReference>
<proteinExistence type="predicted"/>
<keyword evidence="3" id="KW-1185">Reference proteome</keyword>
<dbReference type="EMBL" id="AP024237">
    <property type="protein sequence ID" value="BCO34210.1"/>
    <property type="molecule type" value="Genomic_DNA"/>
</dbReference>
<keyword evidence="1" id="KW-0808">Transferase</keyword>
<organism evidence="2 3">
    <name type="scientific">Mycobacterium heckeshornense</name>
    <dbReference type="NCBI Taxonomy" id="110505"/>
    <lineage>
        <taxon>Bacteria</taxon>
        <taxon>Bacillati</taxon>
        <taxon>Actinomycetota</taxon>
        <taxon>Actinomycetes</taxon>
        <taxon>Mycobacteriales</taxon>
        <taxon>Mycobacteriaceae</taxon>
        <taxon>Mycobacterium</taxon>
    </lineage>
</organism>
<dbReference type="InterPro" id="IPR044855">
    <property type="entry name" value="CoA-Trfase_III_dom3_sf"/>
</dbReference>
<dbReference type="SUPFAM" id="SSF89796">
    <property type="entry name" value="CoA-transferase family III (CaiB/BaiF)"/>
    <property type="match status" value="1"/>
</dbReference>
<evidence type="ECO:0008006" key="4">
    <source>
        <dbReference type="Google" id="ProtNLM"/>
    </source>
</evidence>
<dbReference type="InterPro" id="IPR050483">
    <property type="entry name" value="CoA-transferase_III_domain"/>
</dbReference>
<dbReference type="Pfam" id="PF02515">
    <property type="entry name" value="CoA_transf_3"/>
    <property type="match status" value="1"/>
</dbReference>
<dbReference type="Gene3D" id="3.30.1540.10">
    <property type="entry name" value="formyl-coa transferase, domain 3"/>
    <property type="match status" value="1"/>
</dbReference>
<gene>
    <name evidence="2" type="ORF">MHEC_06430</name>
</gene>
<accession>A0A7R7GQG1</accession>
<evidence type="ECO:0000313" key="2">
    <source>
        <dbReference type="EMBL" id="BCO34210.1"/>
    </source>
</evidence>
<sequence length="103" mass="11185">MQNFLISGVCQPRRGNGGFGRVPSQAFACSDGDIFVVAATQKQWTSLVKILSRPELADDPDFATVSARIANRDRLLEILRAIFLSKPAAHWVAELESADVPAS</sequence>
<dbReference type="PANTHER" id="PTHR48207">
    <property type="entry name" value="SUCCINATE--HYDROXYMETHYLGLUTARATE COA-TRANSFERASE"/>
    <property type="match status" value="1"/>
</dbReference>
<protein>
    <recommendedName>
        <fullName evidence="4">CoA transferase</fullName>
    </recommendedName>
</protein>
<evidence type="ECO:0000256" key="1">
    <source>
        <dbReference type="ARBA" id="ARBA00022679"/>
    </source>
</evidence>
<dbReference type="InterPro" id="IPR003673">
    <property type="entry name" value="CoA-Trfase_fam_III"/>
</dbReference>
<dbReference type="PANTHER" id="PTHR48207:SF3">
    <property type="entry name" value="SUCCINATE--HYDROXYMETHYLGLUTARATE COA-TRANSFERASE"/>
    <property type="match status" value="1"/>
</dbReference>
<dbReference type="GO" id="GO:0008410">
    <property type="term" value="F:CoA-transferase activity"/>
    <property type="evidence" value="ECO:0007669"/>
    <property type="project" value="TreeGrafter"/>
</dbReference>
<name>A0A7R7GQG1_9MYCO</name>
<reference evidence="2 3" key="1">
    <citation type="submission" date="2020-12" db="EMBL/GenBank/DDBJ databases">
        <title>Complete genome sequence of Mycobacterium heckeshornense JCM 15655T, closely related to a pathogenic non-tuberculous mycobacterial species Mycobacterium xenopi.</title>
        <authorList>
            <person name="Yoshida M."/>
            <person name="Fukano H."/>
            <person name="Asakura T."/>
            <person name="Suzuki M."/>
            <person name="Hoshino Y."/>
        </authorList>
    </citation>
    <scope>NUCLEOTIDE SEQUENCE [LARGE SCALE GENOMIC DNA]</scope>
    <source>
        <strain evidence="2 3">JCM 15655</strain>
    </source>
</reference>
<dbReference type="AlphaFoldDB" id="A0A7R7GQG1"/>